<feature type="domain" description="Reverse transcriptase/retrotransposon-derived protein RNase H-like" evidence="2">
    <location>
        <begin position="83"/>
        <end position="158"/>
    </location>
</feature>
<dbReference type="AlphaFoldDB" id="A0AAQ3U2E9"/>
<dbReference type="GO" id="GO:0003676">
    <property type="term" value="F:nucleic acid binding"/>
    <property type="evidence" value="ECO:0007669"/>
    <property type="project" value="InterPro"/>
</dbReference>
<dbReference type="EMBL" id="CP144751">
    <property type="protein sequence ID" value="WVZ84284.1"/>
    <property type="molecule type" value="Genomic_DNA"/>
</dbReference>
<gene>
    <name evidence="3" type="ORF">U9M48_031334</name>
</gene>
<dbReference type="Pfam" id="PF17919">
    <property type="entry name" value="RT_RNaseH_2"/>
    <property type="match status" value="1"/>
</dbReference>
<dbReference type="InterPro" id="IPR036397">
    <property type="entry name" value="RNaseH_sf"/>
</dbReference>
<dbReference type="Proteomes" id="UP001341281">
    <property type="component" value="Chromosome 07"/>
</dbReference>
<feature type="compositionally biased region" description="Low complexity" evidence="1">
    <location>
        <begin position="10"/>
        <end position="23"/>
    </location>
</feature>
<evidence type="ECO:0000259" key="2">
    <source>
        <dbReference type="Pfam" id="PF17919"/>
    </source>
</evidence>
<dbReference type="InterPro" id="IPR043128">
    <property type="entry name" value="Rev_trsase/Diguanyl_cyclase"/>
</dbReference>
<dbReference type="SUPFAM" id="SSF56672">
    <property type="entry name" value="DNA/RNA polymerases"/>
    <property type="match status" value="1"/>
</dbReference>
<name>A0AAQ3U2E9_PASNO</name>
<dbReference type="InterPro" id="IPR041577">
    <property type="entry name" value="RT_RNaseH_2"/>
</dbReference>
<dbReference type="FunFam" id="3.30.70.270:FF:000020">
    <property type="entry name" value="Transposon Tf2-6 polyprotein-like Protein"/>
    <property type="match status" value="1"/>
</dbReference>
<feature type="region of interest" description="Disordered" evidence="1">
    <location>
        <begin position="1"/>
        <end position="27"/>
    </location>
</feature>
<dbReference type="InterPro" id="IPR043502">
    <property type="entry name" value="DNA/RNA_pol_sf"/>
</dbReference>
<dbReference type="Gene3D" id="3.30.70.270">
    <property type="match status" value="1"/>
</dbReference>
<dbReference type="PANTHER" id="PTHR35046:SF9">
    <property type="entry name" value="RNA-DIRECTED DNA POLYMERASE"/>
    <property type="match status" value="1"/>
</dbReference>
<evidence type="ECO:0000256" key="1">
    <source>
        <dbReference type="SAM" id="MobiDB-lite"/>
    </source>
</evidence>
<accession>A0AAQ3U2E9</accession>
<reference evidence="3 4" key="1">
    <citation type="submission" date="2024-02" db="EMBL/GenBank/DDBJ databases">
        <title>High-quality chromosome-scale genome assembly of Pensacola bahiagrass (Paspalum notatum Flugge var. saurae).</title>
        <authorList>
            <person name="Vega J.M."/>
            <person name="Podio M."/>
            <person name="Orjuela J."/>
            <person name="Siena L.A."/>
            <person name="Pessino S.C."/>
            <person name="Combes M.C."/>
            <person name="Mariac C."/>
            <person name="Albertini E."/>
            <person name="Pupilli F."/>
            <person name="Ortiz J.P.A."/>
            <person name="Leblanc O."/>
        </authorList>
    </citation>
    <scope>NUCLEOTIDE SEQUENCE [LARGE SCALE GENOMIC DNA]</scope>
    <source>
        <strain evidence="3">R1</strain>
        <tissue evidence="3">Leaf</tissue>
    </source>
</reference>
<evidence type="ECO:0000313" key="4">
    <source>
        <dbReference type="Proteomes" id="UP001341281"/>
    </source>
</evidence>
<dbReference type="Gene3D" id="3.30.420.10">
    <property type="entry name" value="Ribonuclease H-like superfamily/Ribonuclease H"/>
    <property type="match status" value="1"/>
</dbReference>
<protein>
    <recommendedName>
        <fullName evidence="2">Reverse transcriptase/retrotransposon-derived protein RNase H-like domain-containing protein</fullName>
    </recommendedName>
</protein>
<evidence type="ECO:0000313" key="3">
    <source>
        <dbReference type="EMBL" id="WVZ84284.1"/>
    </source>
</evidence>
<keyword evidence="4" id="KW-1185">Reference proteome</keyword>
<sequence length="279" mass="31566">MKGAHFGGLSLSSSSAPIHPPSSRTSRSYTKVQAIRSWPTPTMVSQVRCFHGLAGFYHCFVPNFSTNAAPLNEMTKKGVTFHWGKSQEDAFNLLKDKLTHSPLLQLPDFGIGGVLMQENKHVAYFSDKLSGPVLNYSTYDKELAVLKKNLKMWEECLPHVEFAYNRAVHSTTKVVYGLNPRAPIDLLPLPTSERVHHGAKERADFILKLHETTKENIKKMNERYKDAGDKGRKEVKLEPGDLVWLHLRKDCFPDLKMSKLMPRADGPLKIIEKIKLQCL</sequence>
<proteinExistence type="predicted"/>
<dbReference type="PANTHER" id="PTHR35046">
    <property type="entry name" value="ZINC KNUCKLE (CCHC-TYPE) FAMILY PROTEIN"/>
    <property type="match status" value="1"/>
</dbReference>
<organism evidence="3 4">
    <name type="scientific">Paspalum notatum var. saurae</name>
    <dbReference type="NCBI Taxonomy" id="547442"/>
    <lineage>
        <taxon>Eukaryota</taxon>
        <taxon>Viridiplantae</taxon>
        <taxon>Streptophyta</taxon>
        <taxon>Embryophyta</taxon>
        <taxon>Tracheophyta</taxon>
        <taxon>Spermatophyta</taxon>
        <taxon>Magnoliopsida</taxon>
        <taxon>Liliopsida</taxon>
        <taxon>Poales</taxon>
        <taxon>Poaceae</taxon>
        <taxon>PACMAD clade</taxon>
        <taxon>Panicoideae</taxon>
        <taxon>Andropogonodae</taxon>
        <taxon>Paspaleae</taxon>
        <taxon>Paspalinae</taxon>
        <taxon>Paspalum</taxon>
    </lineage>
</organism>